<dbReference type="Proteomes" id="UP000324222">
    <property type="component" value="Unassembled WGS sequence"/>
</dbReference>
<protein>
    <submittedName>
        <fullName evidence="1">Uncharacterized protein</fullName>
    </submittedName>
</protein>
<organism evidence="1 2">
    <name type="scientific">Portunus trituberculatus</name>
    <name type="common">Swimming crab</name>
    <name type="synonym">Neptunus trituberculatus</name>
    <dbReference type="NCBI Taxonomy" id="210409"/>
    <lineage>
        <taxon>Eukaryota</taxon>
        <taxon>Metazoa</taxon>
        <taxon>Ecdysozoa</taxon>
        <taxon>Arthropoda</taxon>
        <taxon>Crustacea</taxon>
        <taxon>Multicrustacea</taxon>
        <taxon>Malacostraca</taxon>
        <taxon>Eumalacostraca</taxon>
        <taxon>Eucarida</taxon>
        <taxon>Decapoda</taxon>
        <taxon>Pleocyemata</taxon>
        <taxon>Brachyura</taxon>
        <taxon>Eubrachyura</taxon>
        <taxon>Portunoidea</taxon>
        <taxon>Portunidae</taxon>
        <taxon>Portuninae</taxon>
        <taxon>Portunus</taxon>
    </lineage>
</organism>
<name>A0A5B7IF29_PORTR</name>
<dbReference type="AlphaFoldDB" id="A0A5B7IF29"/>
<evidence type="ECO:0000313" key="2">
    <source>
        <dbReference type="Proteomes" id="UP000324222"/>
    </source>
</evidence>
<keyword evidence="2" id="KW-1185">Reference proteome</keyword>
<sequence>MEGQEGAPIGRIQFTLLDPGMKQQSQRKIAALCASSPPHRKLSKLSQAIHGVFLNTFYHIRVAGNSETAAVKYIKRS</sequence>
<dbReference type="EMBL" id="VSRR010055158">
    <property type="protein sequence ID" value="MPC80845.1"/>
    <property type="molecule type" value="Genomic_DNA"/>
</dbReference>
<evidence type="ECO:0000313" key="1">
    <source>
        <dbReference type="EMBL" id="MPC80845.1"/>
    </source>
</evidence>
<proteinExistence type="predicted"/>
<comment type="caution">
    <text evidence="1">The sequence shown here is derived from an EMBL/GenBank/DDBJ whole genome shotgun (WGS) entry which is preliminary data.</text>
</comment>
<accession>A0A5B7IF29</accession>
<reference evidence="1 2" key="1">
    <citation type="submission" date="2019-05" db="EMBL/GenBank/DDBJ databases">
        <title>Another draft genome of Portunus trituberculatus and its Hox gene families provides insights of decapod evolution.</title>
        <authorList>
            <person name="Jeong J.-H."/>
            <person name="Song I."/>
            <person name="Kim S."/>
            <person name="Choi T."/>
            <person name="Kim D."/>
            <person name="Ryu S."/>
            <person name="Kim W."/>
        </authorList>
    </citation>
    <scope>NUCLEOTIDE SEQUENCE [LARGE SCALE GENOMIC DNA]</scope>
    <source>
        <tissue evidence="1">Muscle</tissue>
    </source>
</reference>
<gene>
    <name evidence="1" type="ORF">E2C01_075438</name>
</gene>